<keyword evidence="3" id="KW-1185">Reference proteome</keyword>
<dbReference type="InterPro" id="IPR044842">
    <property type="entry name" value="ALKBH9B/ALKBH10B-like"/>
</dbReference>
<accession>A0A835UQ27</accession>
<dbReference type="GO" id="GO:0006402">
    <property type="term" value="P:mRNA catabolic process"/>
    <property type="evidence" value="ECO:0007669"/>
    <property type="project" value="InterPro"/>
</dbReference>
<sequence length="314" mass="35333">MAAQPEKMHFPAGEAQQQWQWIPDERDGFISWLRSEFAAANAIIDVLVQHLRVVGEPGEYEHVIGSIHQRRLSWAPVIYMQHYFSISDVLMGLQHAAMRKQQRHFEKEGRKTGSFGYRHRQEIVRENHGSSSNLVSMASEVIDSVKEKDKSEKEEDDKLVGEGQAPGLDSSVTSVVQNDLEEIGNNLIVNHGGGTTIKQEEKNELVPIPKVLVGNEMIEGRMVNVVEGLKLYEEIFDVTEMTKLISLSNDMRIVGQRGDFPGKSHKMHFYPIICSGPNKIVAMAQPREDGECGCTKILDREAREDDDVAKVQNG</sequence>
<gene>
    <name evidence="2" type="ORF">HPP92_016403</name>
</gene>
<comment type="caution">
    <text evidence="2">The sequence shown here is derived from an EMBL/GenBank/DDBJ whole genome shotgun (WGS) entry which is preliminary data.</text>
</comment>
<evidence type="ECO:0000313" key="3">
    <source>
        <dbReference type="Proteomes" id="UP000636800"/>
    </source>
</evidence>
<dbReference type="OrthoDB" id="567237at2759"/>
<organism evidence="2 3">
    <name type="scientific">Vanilla planifolia</name>
    <name type="common">Vanilla</name>
    <dbReference type="NCBI Taxonomy" id="51239"/>
    <lineage>
        <taxon>Eukaryota</taxon>
        <taxon>Viridiplantae</taxon>
        <taxon>Streptophyta</taxon>
        <taxon>Embryophyta</taxon>
        <taxon>Tracheophyta</taxon>
        <taxon>Spermatophyta</taxon>
        <taxon>Magnoliopsida</taxon>
        <taxon>Liliopsida</taxon>
        <taxon>Asparagales</taxon>
        <taxon>Orchidaceae</taxon>
        <taxon>Vanilloideae</taxon>
        <taxon>Vanilleae</taxon>
        <taxon>Vanilla</taxon>
    </lineage>
</organism>
<dbReference type="GO" id="GO:0032451">
    <property type="term" value="F:demethylase activity"/>
    <property type="evidence" value="ECO:0007669"/>
    <property type="project" value="InterPro"/>
</dbReference>
<feature type="region of interest" description="Disordered" evidence="1">
    <location>
        <begin position="145"/>
        <end position="166"/>
    </location>
</feature>
<dbReference type="GO" id="GO:0003729">
    <property type="term" value="F:mRNA binding"/>
    <property type="evidence" value="ECO:0007669"/>
    <property type="project" value="InterPro"/>
</dbReference>
<feature type="compositionally biased region" description="Basic and acidic residues" evidence="1">
    <location>
        <begin position="145"/>
        <end position="160"/>
    </location>
</feature>
<dbReference type="PANTHER" id="PTHR31447">
    <property type="entry name" value="HYDROXYPROLINE-RICH GLYCOPROTEIN FAMILY PROTEIN-RELATED"/>
    <property type="match status" value="1"/>
</dbReference>
<dbReference type="EMBL" id="JADCNL010000008">
    <property type="protein sequence ID" value="KAG0469703.1"/>
    <property type="molecule type" value="Genomic_DNA"/>
</dbReference>
<protein>
    <submittedName>
        <fullName evidence="2">Uncharacterized protein</fullName>
    </submittedName>
</protein>
<proteinExistence type="predicted"/>
<dbReference type="Proteomes" id="UP000636800">
    <property type="component" value="Unassembled WGS sequence"/>
</dbReference>
<dbReference type="AlphaFoldDB" id="A0A835UQ27"/>
<name>A0A835UQ27_VANPL</name>
<reference evidence="2 3" key="1">
    <citation type="journal article" date="2020" name="Nat. Food">
        <title>A phased Vanilla planifolia genome enables genetic improvement of flavour and production.</title>
        <authorList>
            <person name="Hasing T."/>
            <person name="Tang H."/>
            <person name="Brym M."/>
            <person name="Khazi F."/>
            <person name="Huang T."/>
            <person name="Chambers A.H."/>
        </authorList>
    </citation>
    <scope>NUCLEOTIDE SEQUENCE [LARGE SCALE GENOMIC DNA]</scope>
    <source>
        <tissue evidence="2">Leaf</tissue>
    </source>
</reference>
<dbReference type="PANTHER" id="PTHR31447:SF0">
    <property type="entry name" value="HYDROXYPROLINE-RICH GLYCOPROTEIN FAMILY PROTEIN"/>
    <property type="match status" value="1"/>
</dbReference>
<evidence type="ECO:0000313" key="2">
    <source>
        <dbReference type="EMBL" id="KAG0469703.1"/>
    </source>
</evidence>
<evidence type="ECO:0000256" key="1">
    <source>
        <dbReference type="SAM" id="MobiDB-lite"/>
    </source>
</evidence>